<reference evidence="6 7" key="1">
    <citation type="journal article" date="2018" name="Nat. Ecol. Evol.">
        <title>Genomic signatures of mitonuclear coevolution across populations of Tigriopus californicus.</title>
        <authorList>
            <person name="Barreto F.S."/>
            <person name="Watson E.T."/>
            <person name="Lima T.G."/>
            <person name="Willett C.S."/>
            <person name="Edmands S."/>
            <person name="Li W."/>
            <person name="Burton R.S."/>
        </authorList>
    </citation>
    <scope>NUCLEOTIDE SEQUENCE [LARGE SCALE GENOMIC DNA]</scope>
    <source>
        <strain evidence="6 7">San Diego</strain>
    </source>
</reference>
<dbReference type="EMBL" id="VCGU01000004">
    <property type="protein sequence ID" value="TRY77305.1"/>
    <property type="molecule type" value="Genomic_DNA"/>
</dbReference>
<evidence type="ECO:0000313" key="6">
    <source>
        <dbReference type="EMBL" id="TRY77305.1"/>
    </source>
</evidence>
<comment type="caution">
    <text evidence="2">Lacks conserved residue(s) required for the propagation of feature annotation.</text>
</comment>
<feature type="non-terminal residue" evidence="6">
    <location>
        <position position="1"/>
    </location>
</feature>
<evidence type="ECO:0000256" key="1">
    <source>
        <dbReference type="ARBA" id="ARBA00023157"/>
    </source>
</evidence>
<dbReference type="SMART" id="SM00032">
    <property type="entry name" value="CCP"/>
    <property type="match status" value="11"/>
</dbReference>
<keyword evidence="3" id="KW-0472">Membrane</keyword>
<evidence type="ECO:0000259" key="4">
    <source>
        <dbReference type="PROSITE" id="PS50835"/>
    </source>
</evidence>
<dbReference type="SUPFAM" id="SSF57535">
    <property type="entry name" value="Complement control module/SCR domain"/>
    <property type="match status" value="1"/>
</dbReference>
<protein>
    <submittedName>
        <fullName evidence="6">Uncharacterized protein</fullName>
    </submittedName>
</protein>
<evidence type="ECO:0000259" key="5">
    <source>
        <dbReference type="PROSITE" id="PS50923"/>
    </source>
</evidence>
<dbReference type="InterPro" id="IPR035976">
    <property type="entry name" value="Sushi/SCR/CCP_sf"/>
</dbReference>
<feature type="domain" description="Sushi" evidence="5">
    <location>
        <begin position="1067"/>
        <end position="1142"/>
    </location>
</feature>
<keyword evidence="1" id="KW-1015">Disulfide bond</keyword>
<evidence type="ECO:0000313" key="7">
    <source>
        <dbReference type="Proteomes" id="UP000318571"/>
    </source>
</evidence>
<keyword evidence="2" id="KW-0768">Sushi</keyword>
<dbReference type="STRING" id="6832.A0A553PI08"/>
<dbReference type="InterPro" id="IPR007110">
    <property type="entry name" value="Ig-like_dom"/>
</dbReference>
<evidence type="ECO:0000256" key="3">
    <source>
        <dbReference type="SAM" id="Phobius"/>
    </source>
</evidence>
<feature type="domain" description="Ig-like" evidence="4">
    <location>
        <begin position="254"/>
        <end position="364"/>
    </location>
</feature>
<dbReference type="PROSITE" id="PS50835">
    <property type="entry name" value="IG_LIKE"/>
    <property type="match status" value="1"/>
</dbReference>
<organism evidence="6 7">
    <name type="scientific">Tigriopus californicus</name>
    <name type="common">Marine copepod</name>
    <dbReference type="NCBI Taxonomy" id="6832"/>
    <lineage>
        <taxon>Eukaryota</taxon>
        <taxon>Metazoa</taxon>
        <taxon>Ecdysozoa</taxon>
        <taxon>Arthropoda</taxon>
        <taxon>Crustacea</taxon>
        <taxon>Multicrustacea</taxon>
        <taxon>Hexanauplia</taxon>
        <taxon>Copepoda</taxon>
        <taxon>Harpacticoida</taxon>
        <taxon>Harpacticidae</taxon>
        <taxon>Tigriopus</taxon>
    </lineage>
</organism>
<accession>A0A553PI08</accession>
<dbReference type="InterPro" id="IPR000436">
    <property type="entry name" value="Sushi_SCR_CCP_dom"/>
</dbReference>
<evidence type="ECO:0000256" key="2">
    <source>
        <dbReference type="PROSITE-ProRule" id="PRU00302"/>
    </source>
</evidence>
<feature type="transmembrane region" description="Helical" evidence="3">
    <location>
        <begin position="2453"/>
        <end position="2475"/>
    </location>
</feature>
<keyword evidence="7" id="KW-1185">Reference proteome</keyword>
<keyword evidence="3" id="KW-0812">Transmembrane</keyword>
<keyword evidence="3" id="KW-1133">Transmembrane helix</keyword>
<proteinExistence type="predicted"/>
<dbReference type="PROSITE" id="PS50923">
    <property type="entry name" value="SUSHI"/>
    <property type="match status" value="2"/>
</dbReference>
<gene>
    <name evidence="6" type="ORF">TCAL_04063</name>
</gene>
<dbReference type="Proteomes" id="UP000318571">
    <property type="component" value="Chromosome 5"/>
</dbReference>
<comment type="caution">
    <text evidence="6">The sequence shown here is derived from an EMBL/GenBank/DDBJ whole genome shotgun (WGS) entry which is preliminary data.</text>
</comment>
<sequence length="2490" mass="272061">FLTICLQAHSTYSTCTESNIPSSKPSYMTHDTFDISSGALSLRCTDGRVLTLDSGTTGYSSDGYLDLLCVNDTWEAPAEWPTEDKCQLGAECQRTDLTSDLPAHLSISSPPDTETVVASGSMATYGCSDNTKVLAASQAPFERECYNGAFFNSSKGADLPVVEDCVDPSPCPLSQLNGLMIPGHMETTADYSSTINHDEVVDFQCRDGKQLDPVVDPQALNKISLKCNSGTIESPLSWPTVMDCKAFCDPLTLPDTGYDLPEAPYSAWEGQNLTITCSNSTHFVDTDWATNKVVITCQSNGSFDAPSIWPTCAARPKCGTPPVPSTATNLELADPTVTEVEVTNAAIYKCKTKGQVTSEGTTVNVPCIKDGSEVTQTYKLPVAWNGAGTQCRAPTYCGIVPFPPTTSGLQAETPPTGGYPEFSNVTYACKDPEHILYSSSKPSTMATFEIECLNGGQFPTGIAWPYCDVANPPKCKTPLKVTMGVEIELHGTFPTNGVSVGGSITYRCKDPAMTTALGYDIKVTCERDFSEGTADFRKPNSWDTLKCRPAAYPNFERKPCICPGDPGVSPENTREILNKVCRKNSMRRSWDGKTIPLKTRCGVQSLSDISTDSFCQCEEKNDLGVDFAVWSLGEVTSYKWQANYSDPSTTEFFELQMEIQKELDNLILDKFADLETWPFVRSYMFGVVPGKPLGCSENVIPEPAAESGLVVVEKKYVPFGQSIDFRCKNPNYVTNDGVLYKLRCMDNGRFLNRLWLECRPRKICLKPPPRPDDRSGLKFSESINVPEFNNAVYECKQPGYVVPNTKDGKFRTPCKRTSSFEQSVRIDWPVCTMKPTEVCEPVPSAPAGYVLYNEVSQFITVGQKLTFGCQDSKMLMGDTLTMSFTCVKESNNTFLFKGLDVSNLPQCRFPSYCDPTSLPLPPESSGLDLPIQSQKVEEGGFVEYSCSKGLGWSLVANDVNSKFIGSQGIVVGGKLRLYCGAGPSFGNVTQWPVCRNLSITQCDPIPDFSSFGLKSSITGSVAVGVQVTLSCVSMDEVTEHFATTEMTCGPDGKYHMTKELTDCRPALECPVAPDAPEESRLVKVTATAVQEFQTQEYKCEDGFTLDGVITDSVINSMGRLSIPCMLADGEFVPPATWPTCVPIASQCSQVPTLPGFTTLSVGPMSINERVYYTCSNQGEVTDQGRWIDSRCTHSGIVAVPVSIPACRKAKECESPPVPDQSLTRLMPSQSLGIREFGLATYKCVEGSTLSPEFADTQGNFNLQCGLNGAYPQAPNFPTCAISSCISVEAKDRFTTGDVAPIAIGEHVRYECSDTGQIPGDSPGPVEVECMPDGTLNYPDPFPVCRSKASCSSPYPVPPASSFLLKTLSSLLNEFDWASYACKEGATLQGVSNPFIENGRFKAQCQVGGTWNTTIDWPTCIVEFCPQAIIPSFPGYTRIGTGDAAVQTNVEYKCTDPSKIMPGGTNHLIPCNTDGTVDDTTPPPTCELANVCPSAPIPDASHNLAPYSGPDVQEFNFALYGCKDGSTLEGVTNPNVENNKFKLECEVGGQWPVTVAWPTCIVEKCAVFPAVGGIKPKHTTFVPVGGFSKYICELDGQVFDSGMEIDVECLADGTLDIPDPIPSCRAPVSCPAPPIPSAASSLQGSTSSNVTEFSSAEYMCQEHTFLAKTDPSVKDGKFMLQCQAGGVYDANPTWTSCRHYRCDPSALTIPAGFKVANPEPFVYTNEVYTLVCETEGEVTSEGPFLSLTCQEDGTFTPLPTNPTCAASATCPAPTVAPPAENRFKPYDSEVEVKVYGHASFECQEGYFIKLGNSEYLSTYELKCEGDQTYETPVWPKCGVKTCNVVPPTGFQVSNDAPFRDESAFFSCTSTNQVTDVGKTIPFTCLEDGTYDTPNENVTCRSPQTCSSLIPDPPADSNLVSMGSQVSKEYDIAMFKCELGFTFKGTTSENRPDTTATDFFHLPCEGTAGFPDPVDWPTCVPRCESALIPPTAEQSLRPRTFVYIDPGQHLEYECEDQDYGVPTSHYFKVECGLDGQFIPPATWPTCELRNECPFAPEPPTGSNMQIASALPSKDHDVIKYECKSGFSFVNNEGLTFPSDVIPGVVRMKCGSDGRFSHIDLEHYNNAWPVCEPGNQRRKRLVDYTGLHDDIDYSILIMVEFQFMYTPELESDMKDLFNSTKDQANYTQLLVELFHSQLGEALGDGEIRAGLSLRVPFTPTCEQPTNAEMPAGSCVQTGNYPVCPHAVINGAWLGSLGYEYKIQNPKWMNHVANLYHLPVGSEINFFCKNKLKRPRKDENDGDPNDGIITAVCRHTGEFSVTMNPGDWDRCRSLCSPEKPMPPTVENAQLIPYDSEQKWQREHWEDEEISYGCENTSLVLNEEVGVKSVVYLCLEGGTYSTPPSSNLWPQCGPKPIDPYIIFAVDLMTAKYDRNLQYRHELTQGNITTTEFLQSTEGILSITVPCISVIILLIFFILCCTRANSPICKIFEPQA</sequence>
<name>A0A553PI08_TIGCA</name>
<feature type="domain" description="Sushi" evidence="5">
    <location>
        <begin position="1348"/>
        <end position="1421"/>
    </location>
</feature>